<evidence type="ECO:0000259" key="11">
    <source>
        <dbReference type="PROSITE" id="PS50109"/>
    </source>
</evidence>
<dbReference type="Pfam" id="PF02518">
    <property type="entry name" value="HATPase_c"/>
    <property type="match status" value="1"/>
</dbReference>
<feature type="domain" description="Histidine kinase" evidence="11">
    <location>
        <begin position="225"/>
        <end position="432"/>
    </location>
</feature>
<evidence type="ECO:0000256" key="10">
    <source>
        <dbReference type="SAM" id="Phobius"/>
    </source>
</evidence>
<keyword evidence="7" id="KW-0547">Nucleotide-binding</keyword>
<dbReference type="SMART" id="SM00387">
    <property type="entry name" value="HATPase_c"/>
    <property type="match status" value="1"/>
</dbReference>
<evidence type="ECO:0000256" key="3">
    <source>
        <dbReference type="ARBA" id="ARBA00012438"/>
    </source>
</evidence>
<dbReference type="PANTHER" id="PTHR44936">
    <property type="entry name" value="SENSOR PROTEIN CREC"/>
    <property type="match status" value="1"/>
</dbReference>
<keyword evidence="10" id="KW-0812">Transmembrane</keyword>
<evidence type="ECO:0000256" key="1">
    <source>
        <dbReference type="ARBA" id="ARBA00000085"/>
    </source>
</evidence>
<sequence length="436" mass="49153">MTLERDVFRKMTSYSVFALLLLNTLVSTIVVALVSVSSLQRVADEHPRRYLSKTLFSYVVNSFQPEELSRVRLDGARFEVFPLDRLPTDTELPFETLLDGIHRDPDGVAITVFHDRYMAAAIHGNTLVVLPQFGRSLSTQAMALVGLVVATVLTVLLVNVVAIRYLTSPFSVFKRVVKNVDDGNLSFRVPLDKTYGEFRDLANSFNGMLQRLEHVNAARRHMLLAIPHEVRTPLARLKVRKDLIADHDLRREISRDINNLEEILDTILQTERLQSHEGKIKREEIDVEAFFCEIVDEFREYYDKLTLVLDTADDTFHADGFSVGLLLKNLISNAIRYGRDRPITVTVTQPTSSPDTLVLSVADEGVGIPDSQIPYMTEPFWRLDESRQRKSGGYGLGLYLCDTITKSHDGKLTIRSTVDQGTTVTVALPTAFATLR</sequence>
<dbReference type="PRINTS" id="PR00344">
    <property type="entry name" value="BCTRLSENSOR"/>
</dbReference>
<evidence type="ECO:0000256" key="9">
    <source>
        <dbReference type="ARBA" id="ARBA00022840"/>
    </source>
</evidence>
<dbReference type="Gene3D" id="1.10.287.130">
    <property type="match status" value="1"/>
</dbReference>
<dbReference type="InterPro" id="IPR050980">
    <property type="entry name" value="2C_sensor_his_kinase"/>
</dbReference>
<dbReference type="GO" id="GO:0005524">
    <property type="term" value="F:ATP binding"/>
    <property type="evidence" value="ECO:0007669"/>
    <property type="project" value="UniProtKB-KW"/>
</dbReference>
<keyword evidence="10" id="KW-0472">Membrane</keyword>
<dbReference type="Pfam" id="PF00672">
    <property type="entry name" value="HAMP"/>
    <property type="match status" value="1"/>
</dbReference>
<dbReference type="Proteomes" id="UP000277007">
    <property type="component" value="Unassembled WGS sequence"/>
</dbReference>
<dbReference type="InterPro" id="IPR005467">
    <property type="entry name" value="His_kinase_dom"/>
</dbReference>
<dbReference type="GO" id="GO:0000155">
    <property type="term" value="F:phosphorelay sensor kinase activity"/>
    <property type="evidence" value="ECO:0007669"/>
    <property type="project" value="InterPro"/>
</dbReference>
<name>A0A3S0R9K2_9PROT</name>
<dbReference type="SMART" id="SM00304">
    <property type="entry name" value="HAMP"/>
    <property type="match status" value="1"/>
</dbReference>
<dbReference type="PROSITE" id="PS50109">
    <property type="entry name" value="HIS_KIN"/>
    <property type="match status" value="1"/>
</dbReference>
<evidence type="ECO:0000256" key="4">
    <source>
        <dbReference type="ARBA" id="ARBA00022475"/>
    </source>
</evidence>
<evidence type="ECO:0000259" key="12">
    <source>
        <dbReference type="PROSITE" id="PS50885"/>
    </source>
</evidence>
<comment type="subcellular location">
    <subcellularLocation>
        <location evidence="2">Cell membrane</location>
        <topology evidence="2">Multi-pass membrane protein</topology>
    </subcellularLocation>
</comment>
<evidence type="ECO:0000256" key="6">
    <source>
        <dbReference type="ARBA" id="ARBA00022679"/>
    </source>
</evidence>
<evidence type="ECO:0000256" key="7">
    <source>
        <dbReference type="ARBA" id="ARBA00022741"/>
    </source>
</evidence>
<reference evidence="13 14" key="1">
    <citation type="submission" date="2018-12" db="EMBL/GenBank/DDBJ databases">
        <authorList>
            <person name="Yang Y."/>
        </authorList>
    </citation>
    <scope>NUCLEOTIDE SEQUENCE [LARGE SCALE GENOMIC DNA]</scope>
    <source>
        <strain evidence="13 14">L-25-5w-1</strain>
    </source>
</reference>
<dbReference type="SUPFAM" id="SSF55874">
    <property type="entry name" value="ATPase domain of HSP90 chaperone/DNA topoisomerase II/histidine kinase"/>
    <property type="match status" value="1"/>
</dbReference>
<keyword evidence="14" id="KW-1185">Reference proteome</keyword>
<dbReference type="InterPro" id="IPR003661">
    <property type="entry name" value="HisK_dim/P_dom"/>
</dbReference>
<proteinExistence type="predicted"/>
<dbReference type="InterPro" id="IPR036890">
    <property type="entry name" value="HATPase_C_sf"/>
</dbReference>
<feature type="transmembrane region" description="Helical" evidence="10">
    <location>
        <begin position="16"/>
        <end position="39"/>
    </location>
</feature>
<protein>
    <recommendedName>
        <fullName evidence="3">histidine kinase</fullName>
        <ecNumber evidence="3">2.7.13.3</ecNumber>
    </recommendedName>
</protein>
<gene>
    <name evidence="13" type="ORF">EJ903_10160</name>
</gene>
<dbReference type="GO" id="GO:0005886">
    <property type="term" value="C:plasma membrane"/>
    <property type="evidence" value="ECO:0007669"/>
    <property type="project" value="UniProtKB-SubCell"/>
</dbReference>
<keyword evidence="8 13" id="KW-0418">Kinase</keyword>
<dbReference type="SMART" id="SM00388">
    <property type="entry name" value="HisKA"/>
    <property type="match status" value="1"/>
</dbReference>
<dbReference type="SUPFAM" id="SSF47384">
    <property type="entry name" value="Homodimeric domain of signal transducing histidine kinase"/>
    <property type="match status" value="1"/>
</dbReference>
<dbReference type="AlphaFoldDB" id="A0A3S0R9K2"/>
<dbReference type="CDD" id="cd00082">
    <property type="entry name" value="HisKA"/>
    <property type="match status" value="1"/>
</dbReference>
<evidence type="ECO:0000313" key="13">
    <source>
        <dbReference type="EMBL" id="RTR21088.1"/>
    </source>
</evidence>
<keyword evidence="10" id="KW-1133">Transmembrane helix</keyword>
<keyword evidence="9" id="KW-0067">ATP-binding</keyword>
<feature type="domain" description="HAMP" evidence="12">
    <location>
        <begin position="164"/>
        <end position="217"/>
    </location>
</feature>
<dbReference type="InterPro" id="IPR004358">
    <property type="entry name" value="Sig_transdc_His_kin-like_C"/>
</dbReference>
<keyword evidence="5" id="KW-0597">Phosphoprotein</keyword>
<dbReference type="CDD" id="cd06225">
    <property type="entry name" value="HAMP"/>
    <property type="match status" value="1"/>
</dbReference>
<keyword evidence="6" id="KW-0808">Transferase</keyword>
<dbReference type="PROSITE" id="PS50885">
    <property type="entry name" value="HAMP"/>
    <property type="match status" value="1"/>
</dbReference>
<dbReference type="InterPro" id="IPR036097">
    <property type="entry name" value="HisK_dim/P_sf"/>
</dbReference>
<dbReference type="EC" id="2.7.13.3" evidence="3"/>
<evidence type="ECO:0000256" key="2">
    <source>
        <dbReference type="ARBA" id="ARBA00004651"/>
    </source>
</evidence>
<keyword evidence="4" id="KW-1003">Cell membrane</keyword>
<evidence type="ECO:0000256" key="5">
    <source>
        <dbReference type="ARBA" id="ARBA00022553"/>
    </source>
</evidence>
<dbReference type="SUPFAM" id="SSF158472">
    <property type="entry name" value="HAMP domain-like"/>
    <property type="match status" value="1"/>
</dbReference>
<evidence type="ECO:0000256" key="8">
    <source>
        <dbReference type="ARBA" id="ARBA00022777"/>
    </source>
</evidence>
<dbReference type="InterPro" id="IPR003594">
    <property type="entry name" value="HATPase_dom"/>
</dbReference>
<comment type="catalytic activity">
    <reaction evidence="1">
        <text>ATP + protein L-histidine = ADP + protein N-phospho-L-histidine.</text>
        <dbReference type="EC" id="2.7.13.3"/>
    </reaction>
</comment>
<evidence type="ECO:0000313" key="14">
    <source>
        <dbReference type="Proteomes" id="UP000277007"/>
    </source>
</evidence>
<dbReference type="Gene3D" id="3.30.565.10">
    <property type="entry name" value="Histidine kinase-like ATPase, C-terminal domain"/>
    <property type="match status" value="1"/>
</dbReference>
<dbReference type="InterPro" id="IPR003660">
    <property type="entry name" value="HAMP_dom"/>
</dbReference>
<dbReference type="PANTHER" id="PTHR44936:SF10">
    <property type="entry name" value="SENSOR PROTEIN RSTB"/>
    <property type="match status" value="1"/>
</dbReference>
<feature type="transmembrane region" description="Helical" evidence="10">
    <location>
        <begin position="141"/>
        <end position="166"/>
    </location>
</feature>
<comment type="caution">
    <text evidence="13">The sequence shown here is derived from an EMBL/GenBank/DDBJ whole genome shotgun (WGS) entry which is preliminary data.</text>
</comment>
<dbReference type="EMBL" id="RXMA01000007">
    <property type="protein sequence ID" value="RTR21088.1"/>
    <property type="molecule type" value="Genomic_DNA"/>
</dbReference>
<organism evidence="13 14">
    <name type="scientific">Azospirillum griseum</name>
    <dbReference type="NCBI Taxonomy" id="2496639"/>
    <lineage>
        <taxon>Bacteria</taxon>
        <taxon>Pseudomonadati</taxon>
        <taxon>Pseudomonadota</taxon>
        <taxon>Alphaproteobacteria</taxon>
        <taxon>Rhodospirillales</taxon>
        <taxon>Azospirillaceae</taxon>
        <taxon>Azospirillum</taxon>
    </lineage>
</organism>
<dbReference type="CDD" id="cd00075">
    <property type="entry name" value="HATPase"/>
    <property type="match status" value="1"/>
</dbReference>
<accession>A0A3S0R9K2</accession>